<organism evidence="3 4">
    <name type="scientific">Methylobacterium nonmethylotrophicum</name>
    <dbReference type="NCBI Taxonomy" id="1141884"/>
    <lineage>
        <taxon>Bacteria</taxon>
        <taxon>Pseudomonadati</taxon>
        <taxon>Pseudomonadota</taxon>
        <taxon>Alphaproteobacteria</taxon>
        <taxon>Hyphomicrobiales</taxon>
        <taxon>Methylobacteriaceae</taxon>
        <taxon>Methylobacterium</taxon>
    </lineage>
</organism>
<feature type="compositionally biased region" description="Low complexity" evidence="1">
    <location>
        <begin position="240"/>
        <end position="250"/>
    </location>
</feature>
<evidence type="ECO:0000256" key="1">
    <source>
        <dbReference type="SAM" id="MobiDB-lite"/>
    </source>
</evidence>
<reference evidence="3 4" key="1">
    <citation type="submission" date="2019-04" db="EMBL/GenBank/DDBJ databases">
        <authorList>
            <person name="Feng G."/>
            <person name="Zhu H."/>
        </authorList>
    </citation>
    <scope>NUCLEOTIDE SEQUENCE [LARGE SCALE GENOMIC DNA]</scope>
    <source>
        <strain evidence="3 4">6HR-1</strain>
    </source>
</reference>
<evidence type="ECO:0000259" key="2">
    <source>
        <dbReference type="Pfam" id="PF07484"/>
    </source>
</evidence>
<proteinExistence type="predicted"/>
<dbReference type="Pfam" id="PF07484">
    <property type="entry name" value="Collar"/>
    <property type="match status" value="1"/>
</dbReference>
<dbReference type="SUPFAM" id="SSF88874">
    <property type="entry name" value="Receptor-binding domain of short tail fibre protein gp12"/>
    <property type="match status" value="1"/>
</dbReference>
<feature type="domain" description="Phage tail collar" evidence="2">
    <location>
        <begin position="145"/>
        <end position="202"/>
    </location>
</feature>
<feature type="region of interest" description="Disordered" evidence="1">
    <location>
        <begin position="239"/>
        <end position="305"/>
    </location>
</feature>
<dbReference type="EMBL" id="SRLB01000046">
    <property type="protein sequence ID" value="TGD94069.1"/>
    <property type="molecule type" value="Genomic_DNA"/>
</dbReference>
<dbReference type="AlphaFoldDB" id="A0A4Z0NDY8"/>
<protein>
    <recommendedName>
        <fullName evidence="2">Phage tail collar domain-containing protein</fullName>
    </recommendedName>
</protein>
<accession>A0A4Z0NDY8</accession>
<keyword evidence="4" id="KW-1185">Reference proteome</keyword>
<dbReference type="Proteomes" id="UP000297535">
    <property type="component" value="Unassembled WGS sequence"/>
</dbReference>
<evidence type="ECO:0000313" key="3">
    <source>
        <dbReference type="EMBL" id="TGD94069.1"/>
    </source>
</evidence>
<dbReference type="InterPro" id="IPR011083">
    <property type="entry name" value="Phage_tail_collar_dom"/>
</dbReference>
<dbReference type="InterPro" id="IPR037053">
    <property type="entry name" value="Phage_tail_collar_dom_sf"/>
</dbReference>
<dbReference type="RefSeq" id="WP_135419499.1">
    <property type="nucleotide sequence ID" value="NZ_SRLB01000046.1"/>
</dbReference>
<gene>
    <name evidence="3" type="ORF">EU555_32640</name>
</gene>
<dbReference type="Gene3D" id="3.90.1340.10">
    <property type="entry name" value="Phage tail collar domain"/>
    <property type="match status" value="1"/>
</dbReference>
<comment type="caution">
    <text evidence="3">The sequence shown here is derived from an EMBL/GenBank/DDBJ whole genome shotgun (WGS) entry which is preliminary data.</text>
</comment>
<evidence type="ECO:0000313" key="4">
    <source>
        <dbReference type="Proteomes" id="UP000297535"/>
    </source>
</evidence>
<name>A0A4Z0NDY8_9HYPH</name>
<dbReference type="OrthoDB" id="9810174at2"/>
<feature type="compositionally biased region" description="Polar residues" evidence="1">
    <location>
        <begin position="266"/>
        <end position="282"/>
    </location>
</feature>
<sequence>MPNPNAWSPDPPSNASIDAPIYWPEGMSPAAVNDSARAMMAAIACLLRDTNGTRGASATGNAYALGLDQSISDLTQPFEVAFFVGSTNSGPATLSVNGTDGKPVLRRHQRQLGPGDLTPGVLYRAAYVPSAGAYFLTSPEIAAPGTIRVQAGPVVDDGWLPCDGRTLSRTAYSALFLAIGGYYGGGDGSTTFQIPDLRGRAPFGVDAGAGRLTSVGGLGGGLGNAGGAETVTLTTAQMPSHSHAGTAESGGATGGGTTGLAGSHNHGGQTQPEGGHTHTATVANDGAHGHTGTTGQAGGEGRGFSLTRGNANINAPGASFAFVADVGSYEAFEEKRSTSTDPGHIHPVSIPNSGAHSHAATISNVSNHVHTIVAADDHFHTLPAAAAHEHPLAIDAAGGGQPHSSIPPGLVVQFVIKT</sequence>